<reference evidence="1" key="1">
    <citation type="submission" date="2018-05" db="EMBL/GenBank/DDBJ databases">
        <authorList>
            <person name="Lanie J.A."/>
            <person name="Ng W.-L."/>
            <person name="Kazmierczak K.M."/>
            <person name="Andrzejewski T.M."/>
            <person name="Davidsen T.M."/>
            <person name="Wayne K.J."/>
            <person name="Tettelin H."/>
            <person name="Glass J.I."/>
            <person name="Rusch D."/>
            <person name="Podicherti R."/>
            <person name="Tsui H.-C.T."/>
            <person name="Winkler M.E."/>
        </authorList>
    </citation>
    <scope>NUCLEOTIDE SEQUENCE</scope>
</reference>
<gene>
    <name evidence="1" type="ORF">METZ01_LOCUS298111</name>
</gene>
<dbReference type="EMBL" id="UINC01092016">
    <property type="protein sequence ID" value="SVC45257.1"/>
    <property type="molecule type" value="Genomic_DNA"/>
</dbReference>
<organism evidence="1">
    <name type="scientific">marine metagenome</name>
    <dbReference type="NCBI Taxonomy" id="408172"/>
    <lineage>
        <taxon>unclassified sequences</taxon>
        <taxon>metagenomes</taxon>
        <taxon>ecological metagenomes</taxon>
    </lineage>
</organism>
<name>A0A382MC27_9ZZZZ</name>
<feature type="non-terminal residue" evidence="1">
    <location>
        <position position="1"/>
    </location>
</feature>
<proteinExistence type="predicted"/>
<dbReference type="AlphaFoldDB" id="A0A382MC27"/>
<protein>
    <submittedName>
        <fullName evidence="1">Uncharacterized protein</fullName>
    </submittedName>
</protein>
<evidence type="ECO:0000313" key="1">
    <source>
        <dbReference type="EMBL" id="SVC45257.1"/>
    </source>
</evidence>
<accession>A0A382MC27</accession>
<sequence>ILIIFLCKKSDENENQFGLNPSL</sequence>